<dbReference type="PANTHER" id="PTHR34137">
    <property type="entry name" value="EXODEOXYRIBONUCLEASE 7 SMALL SUBUNIT"/>
    <property type="match status" value="1"/>
</dbReference>
<protein>
    <recommendedName>
        <fullName evidence="6">Exodeoxyribonuclease 7 small subunit</fullName>
        <ecNumber evidence="6">3.1.11.6</ecNumber>
    </recommendedName>
    <alternativeName>
        <fullName evidence="6">Exodeoxyribonuclease VII small subunit</fullName>
        <shortName evidence="6">Exonuclease VII small subunit</shortName>
    </alternativeName>
</protein>
<dbReference type="PANTHER" id="PTHR34137:SF1">
    <property type="entry name" value="EXODEOXYRIBONUCLEASE 7 SMALL SUBUNIT"/>
    <property type="match status" value="1"/>
</dbReference>
<dbReference type="HAMAP" id="MF_00337">
    <property type="entry name" value="Exonuc_7_S"/>
    <property type="match status" value="1"/>
</dbReference>
<dbReference type="InterPro" id="IPR037004">
    <property type="entry name" value="Exonuc_VII_ssu_sf"/>
</dbReference>
<dbReference type="Pfam" id="PF02609">
    <property type="entry name" value="Exonuc_VII_S"/>
    <property type="match status" value="1"/>
</dbReference>
<dbReference type="InterPro" id="IPR003761">
    <property type="entry name" value="Exonuc_VII_S"/>
</dbReference>
<dbReference type="GO" id="GO:0008855">
    <property type="term" value="F:exodeoxyribonuclease VII activity"/>
    <property type="evidence" value="ECO:0007669"/>
    <property type="project" value="UniProtKB-UniRule"/>
</dbReference>
<comment type="subcellular location">
    <subcellularLocation>
        <location evidence="6">Cytoplasm</location>
    </subcellularLocation>
</comment>
<keyword evidence="3 6" id="KW-0540">Nuclease</keyword>
<comment type="catalytic activity">
    <reaction evidence="6">
        <text>Exonucleolytic cleavage in either 5'- to 3'- or 3'- to 5'-direction to yield nucleoside 5'-phosphates.</text>
        <dbReference type="EC" id="3.1.11.6"/>
    </reaction>
</comment>
<gene>
    <name evidence="6" type="primary">xseB</name>
    <name evidence="7" type="ORF">H8696_04820</name>
</gene>
<proteinExistence type="inferred from homology"/>
<dbReference type="AlphaFoldDB" id="A0A926HP05"/>
<sequence>MQDKMEMSFEQALTELEKVVLELEGGQLSLDESIACYEKGMKLSKICQQKLDESESKVAKLIGRQETLFEETDDDL</sequence>
<dbReference type="GO" id="GO:0006308">
    <property type="term" value="P:DNA catabolic process"/>
    <property type="evidence" value="ECO:0007669"/>
    <property type="project" value="UniProtKB-UniRule"/>
</dbReference>
<comment type="subunit">
    <text evidence="6">Heterooligomer composed of large and small subunits.</text>
</comment>
<dbReference type="Gene3D" id="1.10.287.1040">
    <property type="entry name" value="Exonuclease VII, small subunit"/>
    <property type="match status" value="1"/>
</dbReference>
<evidence type="ECO:0000256" key="1">
    <source>
        <dbReference type="ARBA" id="ARBA00009998"/>
    </source>
</evidence>
<dbReference type="Proteomes" id="UP000623172">
    <property type="component" value="Unassembled WGS sequence"/>
</dbReference>
<evidence type="ECO:0000256" key="4">
    <source>
        <dbReference type="ARBA" id="ARBA00022801"/>
    </source>
</evidence>
<evidence type="ECO:0000256" key="5">
    <source>
        <dbReference type="ARBA" id="ARBA00022839"/>
    </source>
</evidence>
<dbReference type="NCBIfam" id="NF002139">
    <property type="entry name" value="PRK00977.1-3"/>
    <property type="match status" value="1"/>
</dbReference>
<comment type="similarity">
    <text evidence="1 6">Belongs to the XseB family.</text>
</comment>
<keyword evidence="5 6" id="KW-0269">Exonuclease</keyword>
<keyword evidence="4 6" id="KW-0378">Hydrolase</keyword>
<comment type="caution">
    <text evidence="7">The sequence shown here is derived from an EMBL/GenBank/DDBJ whole genome shotgun (WGS) entry which is preliminary data.</text>
</comment>
<evidence type="ECO:0000256" key="2">
    <source>
        <dbReference type="ARBA" id="ARBA00022490"/>
    </source>
</evidence>
<evidence type="ECO:0000313" key="8">
    <source>
        <dbReference type="Proteomes" id="UP000623172"/>
    </source>
</evidence>
<keyword evidence="8" id="KW-1185">Reference proteome</keyword>
<dbReference type="GO" id="GO:0005829">
    <property type="term" value="C:cytosol"/>
    <property type="evidence" value="ECO:0007669"/>
    <property type="project" value="TreeGrafter"/>
</dbReference>
<comment type="function">
    <text evidence="6">Bidirectionally degrades single-stranded DNA into large acid-insoluble oligonucleotides, which are then degraded further into small acid-soluble oligonucleotides.</text>
</comment>
<dbReference type="RefSeq" id="WP_249315282.1">
    <property type="nucleotide sequence ID" value="NZ_JACRSR010000001.1"/>
</dbReference>
<dbReference type="GO" id="GO:0009318">
    <property type="term" value="C:exodeoxyribonuclease VII complex"/>
    <property type="evidence" value="ECO:0007669"/>
    <property type="project" value="UniProtKB-UniRule"/>
</dbReference>
<keyword evidence="2 6" id="KW-0963">Cytoplasm</keyword>
<dbReference type="NCBIfam" id="TIGR01280">
    <property type="entry name" value="xseB"/>
    <property type="match status" value="1"/>
</dbReference>
<accession>A0A926HP05</accession>
<organism evidence="7 8">
    <name type="scientific">Gehongia tenuis</name>
    <dbReference type="NCBI Taxonomy" id="2763655"/>
    <lineage>
        <taxon>Bacteria</taxon>
        <taxon>Bacillati</taxon>
        <taxon>Bacillota</taxon>
        <taxon>Clostridia</taxon>
        <taxon>Christensenellales</taxon>
        <taxon>Christensenellaceae</taxon>
        <taxon>Gehongia</taxon>
    </lineage>
</organism>
<dbReference type="EMBL" id="JACRSR010000001">
    <property type="protein sequence ID" value="MBC8531169.1"/>
    <property type="molecule type" value="Genomic_DNA"/>
</dbReference>
<dbReference type="EC" id="3.1.11.6" evidence="6"/>
<name>A0A926HP05_9FIRM</name>
<dbReference type="NCBIfam" id="NF002140">
    <property type="entry name" value="PRK00977.1-4"/>
    <property type="match status" value="1"/>
</dbReference>
<evidence type="ECO:0000256" key="6">
    <source>
        <dbReference type="HAMAP-Rule" id="MF_00337"/>
    </source>
</evidence>
<evidence type="ECO:0000256" key="3">
    <source>
        <dbReference type="ARBA" id="ARBA00022722"/>
    </source>
</evidence>
<reference evidence="7" key="1">
    <citation type="submission" date="2020-08" db="EMBL/GenBank/DDBJ databases">
        <title>Genome public.</title>
        <authorList>
            <person name="Liu C."/>
            <person name="Sun Q."/>
        </authorList>
    </citation>
    <scope>NUCLEOTIDE SEQUENCE</scope>
    <source>
        <strain evidence="7">NSJ-53</strain>
    </source>
</reference>
<evidence type="ECO:0000313" key="7">
    <source>
        <dbReference type="EMBL" id="MBC8531169.1"/>
    </source>
</evidence>
<dbReference type="SUPFAM" id="SSF116842">
    <property type="entry name" value="XseB-like"/>
    <property type="match status" value="1"/>
</dbReference>
<dbReference type="PIRSF" id="PIRSF006488">
    <property type="entry name" value="Exonuc_VII_S"/>
    <property type="match status" value="1"/>
</dbReference>